<dbReference type="RefSeq" id="WP_154379004.1">
    <property type="nucleotide sequence ID" value="NZ_WKJK01000009.1"/>
</dbReference>
<keyword evidence="1" id="KW-0547">Nucleotide-binding</keyword>
<dbReference type="Proteomes" id="UP000433309">
    <property type="component" value="Unassembled WGS sequence"/>
</dbReference>
<reference evidence="5 6" key="1">
    <citation type="submission" date="2019-11" db="EMBL/GenBank/DDBJ databases">
        <title>Novel species isolated from a subtropical stream in China.</title>
        <authorList>
            <person name="Lu H."/>
        </authorList>
    </citation>
    <scope>NUCLEOTIDE SEQUENCE [LARGE SCALE GENOMIC DNA]</scope>
    <source>
        <strain evidence="5 6">FT80W</strain>
    </source>
</reference>
<dbReference type="PANTHER" id="PTHR43636">
    <property type="entry name" value="ELONGATION FACTOR G, MITOCHONDRIAL"/>
    <property type="match status" value="1"/>
</dbReference>
<evidence type="ECO:0000256" key="1">
    <source>
        <dbReference type="ARBA" id="ARBA00022741"/>
    </source>
</evidence>
<evidence type="ECO:0000313" key="6">
    <source>
        <dbReference type="Proteomes" id="UP000433309"/>
    </source>
</evidence>
<evidence type="ECO:0000256" key="2">
    <source>
        <dbReference type="ARBA" id="ARBA00022917"/>
    </source>
</evidence>
<comment type="caution">
    <text evidence="5">The sequence shown here is derived from an EMBL/GenBank/DDBJ whole genome shotgun (WGS) entry which is preliminary data.</text>
</comment>
<dbReference type="Gene3D" id="3.30.230.10">
    <property type="match status" value="1"/>
</dbReference>
<gene>
    <name evidence="5" type="ORF">GJ699_18685</name>
</gene>
<accession>A0A6I2L560</accession>
<dbReference type="AlphaFoldDB" id="A0A6I2L560"/>
<dbReference type="Pfam" id="PF03764">
    <property type="entry name" value="EFG_IV"/>
    <property type="match status" value="1"/>
</dbReference>
<keyword evidence="2" id="KW-0648">Protein biosynthesis</keyword>
<evidence type="ECO:0000256" key="3">
    <source>
        <dbReference type="ARBA" id="ARBA00023134"/>
    </source>
</evidence>
<dbReference type="PANTHER" id="PTHR43636:SF2">
    <property type="entry name" value="ELONGATION FACTOR G, MITOCHONDRIAL"/>
    <property type="match status" value="1"/>
</dbReference>
<feature type="domain" description="Translation elongation factor EFG/EF2" evidence="4">
    <location>
        <begin position="4"/>
        <end position="116"/>
    </location>
</feature>
<proteinExistence type="predicted"/>
<dbReference type="InterPro" id="IPR014721">
    <property type="entry name" value="Ribsml_uS5_D2-typ_fold_subgr"/>
</dbReference>
<name>A0A6I2L560_9BURK</name>
<dbReference type="InterPro" id="IPR005517">
    <property type="entry name" value="Transl_elong_EFG/EF2_IV"/>
</dbReference>
<evidence type="ECO:0000313" key="5">
    <source>
        <dbReference type="EMBL" id="MRW92024.1"/>
    </source>
</evidence>
<dbReference type="SUPFAM" id="SSF54211">
    <property type="entry name" value="Ribosomal protein S5 domain 2-like"/>
    <property type="match status" value="1"/>
</dbReference>
<dbReference type="InterPro" id="IPR020568">
    <property type="entry name" value="Ribosomal_Su5_D2-typ_SF"/>
</dbReference>
<dbReference type="EMBL" id="WKJK01000009">
    <property type="protein sequence ID" value="MRW92024.1"/>
    <property type="molecule type" value="Genomic_DNA"/>
</dbReference>
<dbReference type="GO" id="GO:0003746">
    <property type="term" value="F:translation elongation factor activity"/>
    <property type="evidence" value="ECO:0007669"/>
    <property type="project" value="TreeGrafter"/>
</dbReference>
<protein>
    <recommendedName>
        <fullName evidence="4">Translation elongation factor EFG/EF2 domain-containing protein</fullName>
    </recommendedName>
</protein>
<sequence>MMKSVLCLPVRGVGRIVRQSGGLHRYGQVVLIVESAPAELSFSWEVTARQIPELFKDAVYRGVSRSFEPGAMFGSYVSDGLRVRIIDGSYHEQDSNEGSFEIAATLALKDALYMED</sequence>
<keyword evidence="6" id="KW-1185">Reference proteome</keyword>
<dbReference type="GO" id="GO:0005525">
    <property type="term" value="F:GTP binding"/>
    <property type="evidence" value="ECO:0007669"/>
    <property type="project" value="UniProtKB-KW"/>
</dbReference>
<dbReference type="GO" id="GO:0003924">
    <property type="term" value="F:GTPase activity"/>
    <property type="evidence" value="ECO:0007669"/>
    <property type="project" value="TreeGrafter"/>
</dbReference>
<dbReference type="SMART" id="SM00889">
    <property type="entry name" value="EFG_IV"/>
    <property type="match status" value="1"/>
</dbReference>
<evidence type="ECO:0000259" key="4">
    <source>
        <dbReference type="SMART" id="SM00889"/>
    </source>
</evidence>
<keyword evidence="3" id="KW-0342">GTP-binding</keyword>
<organism evidence="5 6">
    <name type="scientific">Duganella guangzhouensis</name>
    <dbReference type="NCBI Taxonomy" id="2666084"/>
    <lineage>
        <taxon>Bacteria</taxon>
        <taxon>Pseudomonadati</taxon>
        <taxon>Pseudomonadota</taxon>
        <taxon>Betaproteobacteria</taxon>
        <taxon>Burkholderiales</taxon>
        <taxon>Oxalobacteraceae</taxon>
        <taxon>Telluria group</taxon>
        <taxon>Duganella</taxon>
    </lineage>
</organism>